<proteinExistence type="predicted"/>
<organism evidence="2 3">
    <name type="scientific">Penicillium angulare</name>
    <dbReference type="NCBI Taxonomy" id="116970"/>
    <lineage>
        <taxon>Eukaryota</taxon>
        <taxon>Fungi</taxon>
        <taxon>Dikarya</taxon>
        <taxon>Ascomycota</taxon>
        <taxon>Pezizomycotina</taxon>
        <taxon>Eurotiomycetes</taxon>
        <taxon>Eurotiomycetidae</taxon>
        <taxon>Eurotiales</taxon>
        <taxon>Aspergillaceae</taxon>
        <taxon>Penicillium</taxon>
    </lineage>
</organism>
<dbReference type="InterPro" id="IPR002575">
    <property type="entry name" value="Aminoglycoside_PTrfase"/>
</dbReference>
<dbReference type="SUPFAM" id="SSF56112">
    <property type="entry name" value="Protein kinase-like (PK-like)"/>
    <property type="match status" value="1"/>
</dbReference>
<protein>
    <recommendedName>
        <fullName evidence="1">Aminoglycoside phosphotransferase domain-containing protein</fullName>
    </recommendedName>
</protein>
<evidence type="ECO:0000313" key="2">
    <source>
        <dbReference type="EMBL" id="KAJ5087481.1"/>
    </source>
</evidence>
<keyword evidence="3" id="KW-1185">Reference proteome</keyword>
<dbReference type="Proteomes" id="UP001149165">
    <property type="component" value="Unassembled WGS sequence"/>
</dbReference>
<evidence type="ECO:0000259" key="1">
    <source>
        <dbReference type="Pfam" id="PF01636"/>
    </source>
</evidence>
<dbReference type="AlphaFoldDB" id="A0A9W9JZV5"/>
<dbReference type="OrthoDB" id="4177236at2759"/>
<dbReference type="EMBL" id="JAPQKH010000007">
    <property type="protein sequence ID" value="KAJ5087481.1"/>
    <property type="molecule type" value="Genomic_DNA"/>
</dbReference>
<dbReference type="Pfam" id="PF01636">
    <property type="entry name" value="APH"/>
    <property type="match status" value="1"/>
</dbReference>
<dbReference type="InterPro" id="IPR051678">
    <property type="entry name" value="AGP_Transferase"/>
</dbReference>
<dbReference type="PANTHER" id="PTHR21310">
    <property type="entry name" value="AMINOGLYCOSIDE PHOSPHOTRANSFERASE-RELATED-RELATED"/>
    <property type="match status" value="1"/>
</dbReference>
<gene>
    <name evidence="2" type="ORF">N7456_011097</name>
</gene>
<dbReference type="InterPro" id="IPR011009">
    <property type="entry name" value="Kinase-like_dom_sf"/>
</dbReference>
<dbReference type="Gene3D" id="3.90.1200.10">
    <property type="match status" value="1"/>
</dbReference>
<evidence type="ECO:0000313" key="3">
    <source>
        <dbReference type="Proteomes" id="UP001149165"/>
    </source>
</evidence>
<dbReference type="PANTHER" id="PTHR21310:SF58">
    <property type="entry name" value="AMINOGLYCOSIDE PHOSPHOTRANSFERASE DOMAIN-CONTAINING PROTEIN"/>
    <property type="match status" value="1"/>
</dbReference>
<dbReference type="CDD" id="cd05120">
    <property type="entry name" value="APH_ChoK_like"/>
    <property type="match status" value="1"/>
</dbReference>
<reference evidence="2" key="1">
    <citation type="submission" date="2022-11" db="EMBL/GenBank/DDBJ databases">
        <authorList>
            <person name="Petersen C."/>
        </authorList>
    </citation>
    <scope>NUCLEOTIDE SEQUENCE</scope>
    <source>
        <strain evidence="2">IBT 30069</strain>
    </source>
</reference>
<comment type="caution">
    <text evidence="2">The sequence shown here is derived from an EMBL/GenBank/DDBJ whole genome shotgun (WGS) entry which is preliminary data.</text>
</comment>
<sequence length="250" mass="28611">MNTTTRADYEEKGLHSLLPRKVVRVSETIVVKSGGNIPTHEGPTLRFIKQNTTIPVPDVHDIRWKDGKVTELVMDYMPETPLDQVWGSLNHDQKTSIADQLYSYLAQRRELKGTAIGCSERGKALFGRDSMLEGGPFQSEMEFNEFILSNTLRIPDLLLHYAKYALFEGHNIIFTHGDIAPSNILVDGDQVTAILDWEYAGWYPEHWEYSNALKVINPVPGWSDYLAIILPPQYEKEYIGMFFLSRLLRH</sequence>
<feature type="domain" description="Aminoglycoside phosphotransferase" evidence="1">
    <location>
        <begin position="46"/>
        <end position="220"/>
    </location>
</feature>
<reference evidence="2" key="2">
    <citation type="journal article" date="2023" name="IMA Fungus">
        <title>Comparative genomic study of the Penicillium genus elucidates a diverse pangenome and 15 lateral gene transfer events.</title>
        <authorList>
            <person name="Petersen C."/>
            <person name="Sorensen T."/>
            <person name="Nielsen M.R."/>
            <person name="Sondergaard T.E."/>
            <person name="Sorensen J.L."/>
            <person name="Fitzpatrick D.A."/>
            <person name="Frisvad J.C."/>
            <person name="Nielsen K.L."/>
        </authorList>
    </citation>
    <scope>NUCLEOTIDE SEQUENCE</scope>
    <source>
        <strain evidence="2">IBT 30069</strain>
    </source>
</reference>
<accession>A0A9W9JZV5</accession>
<name>A0A9W9JZV5_9EURO</name>